<dbReference type="InterPro" id="IPR015422">
    <property type="entry name" value="PyrdxlP-dep_Trfase_small"/>
</dbReference>
<dbReference type="EMBL" id="QOZG01000001">
    <property type="protein sequence ID" value="RCS25365.1"/>
    <property type="molecule type" value="Genomic_DNA"/>
</dbReference>
<evidence type="ECO:0000256" key="2">
    <source>
        <dbReference type="ARBA" id="ARBA00003444"/>
    </source>
</evidence>
<dbReference type="GO" id="GO:0048472">
    <property type="term" value="F:threonine-phosphate decarboxylase activity"/>
    <property type="evidence" value="ECO:0007669"/>
    <property type="project" value="UniProtKB-EC"/>
</dbReference>
<evidence type="ECO:0000256" key="5">
    <source>
        <dbReference type="ARBA" id="ARBA00022573"/>
    </source>
</evidence>
<keyword evidence="6" id="KW-0663">Pyridoxal phosphate</keyword>
<organism evidence="11 12">
    <name type="scientific">Phyllobacterium salinisoli</name>
    <dbReference type="NCBI Taxonomy" id="1899321"/>
    <lineage>
        <taxon>Bacteria</taxon>
        <taxon>Pseudomonadati</taxon>
        <taxon>Pseudomonadota</taxon>
        <taxon>Alphaproteobacteria</taxon>
        <taxon>Hyphomicrobiales</taxon>
        <taxon>Phyllobacteriaceae</taxon>
        <taxon>Phyllobacterium</taxon>
    </lineage>
</organism>
<dbReference type="NCBIfam" id="TIGR01140">
    <property type="entry name" value="L_thr_O3P_dcar"/>
    <property type="match status" value="1"/>
</dbReference>
<comment type="pathway">
    <text evidence="3">Cofactor biosynthesis; adenosylcobalamin biosynthesis.</text>
</comment>
<dbReference type="Proteomes" id="UP000253420">
    <property type="component" value="Unassembled WGS sequence"/>
</dbReference>
<evidence type="ECO:0000256" key="3">
    <source>
        <dbReference type="ARBA" id="ARBA00004953"/>
    </source>
</evidence>
<dbReference type="InterPro" id="IPR004838">
    <property type="entry name" value="NHTrfase_class1_PyrdxlP-BS"/>
</dbReference>
<evidence type="ECO:0000256" key="8">
    <source>
        <dbReference type="ARBA" id="ARBA00029996"/>
    </source>
</evidence>
<feature type="domain" description="Aminotransferase class I/classII large" evidence="10">
    <location>
        <begin position="75"/>
        <end position="334"/>
    </location>
</feature>
<keyword evidence="12" id="KW-1185">Reference proteome</keyword>
<evidence type="ECO:0000256" key="6">
    <source>
        <dbReference type="ARBA" id="ARBA00022898"/>
    </source>
</evidence>
<dbReference type="PANTHER" id="PTHR42885:SF1">
    <property type="entry name" value="THREONINE-PHOSPHATE DECARBOXYLASE"/>
    <property type="match status" value="1"/>
</dbReference>
<dbReference type="SUPFAM" id="SSF53383">
    <property type="entry name" value="PLP-dependent transferases"/>
    <property type="match status" value="1"/>
</dbReference>
<dbReference type="EC" id="4.1.1.81" evidence="4"/>
<dbReference type="CDD" id="cd00609">
    <property type="entry name" value="AAT_like"/>
    <property type="match status" value="1"/>
</dbReference>
<evidence type="ECO:0000313" key="12">
    <source>
        <dbReference type="Proteomes" id="UP000253420"/>
    </source>
</evidence>
<accession>A0A368K9S7</accession>
<evidence type="ECO:0000256" key="9">
    <source>
        <dbReference type="ARBA" id="ARBA00048531"/>
    </source>
</evidence>
<evidence type="ECO:0000256" key="1">
    <source>
        <dbReference type="ARBA" id="ARBA00001933"/>
    </source>
</evidence>
<reference evidence="11 12" key="1">
    <citation type="submission" date="2018-07" db="EMBL/GenBank/DDBJ databases">
        <title>The draft genome of Phyllobacterium salinisoli.</title>
        <authorList>
            <person name="Liu L."/>
            <person name="Li L."/>
            <person name="Zhang X."/>
            <person name="Liang L."/>
        </authorList>
    </citation>
    <scope>NUCLEOTIDE SEQUENCE [LARGE SCALE GENOMIC DNA]</scope>
    <source>
        <strain evidence="11 12">LLAN61</strain>
    </source>
</reference>
<sequence>MIEHGLIEHGGALDRAVARFGGARGDWLDLSTGINPEAFPLPEIAPEVWNRLPDEALLGQALVAARGYYGVSDGAGIVAAPGTQALIQIVPELVEPGEVAVLSPTYQEHQAAFARAGWAVMPCPDVGSIPATAKAAVVVNPNNPDGRIVPGDELLALAERLQRRGGFLVVDEAFADTSPETSIAAQAGGDNLIVLKSFGKFFGLAGLRLGFAISGAGIAQELAKRLGPWAVSGPALAIASHAFLGSSPGMTGPVLDGFRKRIFARRAALSAIFKRTGMEEIGGTALFALVRHPEAHGLHEQLCRRRILVRKFDYAPDWLRIGLAGNEAGFERLEQALTDVHR</sequence>
<dbReference type="UniPathway" id="UPA00148"/>
<proteinExistence type="predicted"/>
<evidence type="ECO:0000259" key="10">
    <source>
        <dbReference type="Pfam" id="PF00155"/>
    </source>
</evidence>
<evidence type="ECO:0000313" key="11">
    <source>
        <dbReference type="EMBL" id="RCS25365.1"/>
    </source>
</evidence>
<comment type="function">
    <text evidence="2">Decarboxylates L-threonine-O-3-phosphate to yield (R)-1-amino-2-propanol O-2-phosphate, the precursor for the linkage between the nucleotide loop and the corrin ring in cobalamin.</text>
</comment>
<dbReference type="InterPro" id="IPR004839">
    <property type="entry name" value="Aminotransferase_I/II_large"/>
</dbReference>
<dbReference type="InterPro" id="IPR005860">
    <property type="entry name" value="CobD"/>
</dbReference>
<comment type="catalytic activity">
    <reaction evidence="9">
        <text>O-phospho-L-threonine + H(+) = (R)-1-aminopropan-2-yl phosphate + CO2</text>
        <dbReference type="Rhea" id="RHEA:11492"/>
        <dbReference type="ChEBI" id="CHEBI:15378"/>
        <dbReference type="ChEBI" id="CHEBI:16526"/>
        <dbReference type="ChEBI" id="CHEBI:58563"/>
        <dbReference type="ChEBI" id="CHEBI:58675"/>
        <dbReference type="EC" id="4.1.1.81"/>
    </reaction>
</comment>
<dbReference type="PANTHER" id="PTHR42885">
    <property type="entry name" value="HISTIDINOL-PHOSPHATE AMINOTRANSFERASE-RELATED"/>
    <property type="match status" value="1"/>
</dbReference>
<dbReference type="AlphaFoldDB" id="A0A368K9S7"/>
<evidence type="ECO:0000256" key="4">
    <source>
        <dbReference type="ARBA" id="ARBA00012285"/>
    </source>
</evidence>
<dbReference type="PROSITE" id="PS00105">
    <property type="entry name" value="AA_TRANSFER_CLASS_1"/>
    <property type="match status" value="1"/>
</dbReference>
<comment type="cofactor">
    <cofactor evidence="1">
        <name>pyridoxal 5'-phosphate</name>
        <dbReference type="ChEBI" id="CHEBI:597326"/>
    </cofactor>
</comment>
<dbReference type="RefSeq" id="WP_114438458.1">
    <property type="nucleotide sequence ID" value="NZ_QOZG01000001.1"/>
</dbReference>
<dbReference type="OrthoDB" id="9799304at2"/>
<dbReference type="Gene3D" id="3.40.640.10">
    <property type="entry name" value="Type I PLP-dependent aspartate aminotransferase-like (Major domain)"/>
    <property type="match status" value="1"/>
</dbReference>
<dbReference type="Pfam" id="PF00155">
    <property type="entry name" value="Aminotran_1_2"/>
    <property type="match status" value="1"/>
</dbReference>
<evidence type="ECO:0000256" key="7">
    <source>
        <dbReference type="ARBA" id="ARBA00023239"/>
    </source>
</evidence>
<dbReference type="InterPro" id="IPR015424">
    <property type="entry name" value="PyrdxlP-dep_Trfase"/>
</dbReference>
<dbReference type="GO" id="GO:0030170">
    <property type="term" value="F:pyridoxal phosphate binding"/>
    <property type="evidence" value="ECO:0007669"/>
    <property type="project" value="InterPro"/>
</dbReference>
<comment type="caution">
    <text evidence="11">The sequence shown here is derived from an EMBL/GenBank/DDBJ whole genome shotgun (WGS) entry which is preliminary data.</text>
</comment>
<gene>
    <name evidence="11" type="ORF">DUT91_00680</name>
</gene>
<keyword evidence="5" id="KW-0169">Cobalamin biosynthesis</keyword>
<name>A0A368K9S7_9HYPH</name>
<keyword evidence="7 11" id="KW-0456">Lyase</keyword>
<dbReference type="GO" id="GO:0009236">
    <property type="term" value="P:cobalamin biosynthetic process"/>
    <property type="evidence" value="ECO:0007669"/>
    <property type="project" value="UniProtKB-UniPathway"/>
</dbReference>
<protein>
    <recommendedName>
        <fullName evidence="4">threonine-phosphate decarboxylase</fullName>
        <ecNumber evidence="4">4.1.1.81</ecNumber>
    </recommendedName>
    <alternativeName>
        <fullName evidence="8">L-threonine-O-3-phosphate decarboxylase</fullName>
    </alternativeName>
</protein>
<dbReference type="Gene3D" id="3.90.1150.10">
    <property type="entry name" value="Aspartate Aminotransferase, domain 1"/>
    <property type="match status" value="1"/>
</dbReference>
<dbReference type="InterPro" id="IPR015421">
    <property type="entry name" value="PyrdxlP-dep_Trfase_major"/>
</dbReference>